<proteinExistence type="predicted"/>
<accession>A0A0H3ZX64</accession>
<protein>
    <submittedName>
        <fullName evidence="1">Uncharacterized protein</fullName>
    </submittedName>
</protein>
<dbReference type="EMBL" id="KP795714">
    <property type="protein sequence ID" value="AKN40968.1"/>
    <property type="molecule type" value="Genomic_DNA"/>
</dbReference>
<sequence length="42" mass="4782">MAIKVPRQMYRMIVGVAFTVMARGWGMDRVRKAGGMIKIRAQ</sequence>
<organism evidence="1">
    <name type="scientific">Enterovibrio norvegicus</name>
    <dbReference type="NCBI Taxonomy" id="188144"/>
    <lineage>
        <taxon>Bacteria</taxon>
        <taxon>Pseudomonadati</taxon>
        <taxon>Pseudomonadota</taxon>
        <taxon>Gammaproteobacteria</taxon>
        <taxon>Vibrionales</taxon>
        <taxon>Vibrionaceae</taxon>
        <taxon>Enterovibrio</taxon>
    </lineage>
</organism>
<reference evidence="1" key="1">
    <citation type="journal article" date="2015" name="MBio">
        <title>Eco-Evolutionary Dynamics of Episomes among Ecologically Cohesive Bacterial Populations.</title>
        <authorList>
            <person name="Xue H."/>
            <person name="Cordero O.X."/>
            <person name="Camas F.M."/>
            <person name="Trimble W."/>
            <person name="Meyer F."/>
            <person name="Guglielmini J."/>
            <person name="Rocha E.P."/>
            <person name="Polz M.F."/>
        </authorList>
    </citation>
    <scope>NUCLEOTIDE SEQUENCE</scope>
    <source>
        <strain evidence="1">FF_351</strain>
    </source>
</reference>
<evidence type="ECO:0000313" key="1">
    <source>
        <dbReference type="EMBL" id="AKN40968.1"/>
    </source>
</evidence>
<name>A0A0H3ZX64_9GAMM</name>
<dbReference type="AlphaFoldDB" id="A0A0H3ZX64"/>